<dbReference type="InterPro" id="IPR027417">
    <property type="entry name" value="P-loop_NTPase"/>
</dbReference>
<evidence type="ECO:0000259" key="9">
    <source>
        <dbReference type="PROSITE" id="PS50823"/>
    </source>
</evidence>
<evidence type="ECO:0000313" key="11">
    <source>
        <dbReference type="EMBL" id="MFD2610249.1"/>
    </source>
</evidence>
<feature type="region of interest" description="G4" evidence="7">
    <location>
        <begin position="133"/>
        <end position="136"/>
    </location>
</feature>
<dbReference type="HAMAP" id="MF_00367">
    <property type="entry name" value="GTPase_Era"/>
    <property type="match status" value="1"/>
</dbReference>
<proteinExistence type="inferred from homology"/>
<dbReference type="Proteomes" id="UP001597475">
    <property type="component" value="Unassembled WGS sequence"/>
</dbReference>
<organism evidence="11 12">
    <name type="scientific">Deinococcus taklimakanensis</name>
    <dbReference type="NCBI Taxonomy" id="536443"/>
    <lineage>
        <taxon>Bacteria</taxon>
        <taxon>Thermotogati</taxon>
        <taxon>Deinococcota</taxon>
        <taxon>Deinococci</taxon>
        <taxon>Deinococcales</taxon>
        <taxon>Deinococcaceae</taxon>
        <taxon>Deinococcus</taxon>
    </lineage>
</organism>
<evidence type="ECO:0000313" key="12">
    <source>
        <dbReference type="Proteomes" id="UP001597475"/>
    </source>
</evidence>
<keyword evidence="3 6" id="KW-0547">Nucleotide-binding</keyword>
<dbReference type="InterPro" id="IPR006073">
    <property type="entry name" value="GTP-bd"/>
</dbReference>
<dbReference type="NCBIfam" id="TIGR00231">
    <property type="entry name" value="small_GTP"/>
    <property type="match status" value="1"/>
</dbReference>
<dbReference type="SUPFAM" id="SSF54814">
    <property type="entry name" value="Prokaryotic type KH domain (KH-domain type II)"/>
    <property type="match status" value="1"/>
</dbReference>
<dbReference type="Pfam" id="PF01926">
    <property type="entry name" value="MMR_HSR1"/>
    <property type="match status" value="1"/>
</dbReference>
<comment type="subunit">
    <text evidence="6">Monomer.</text>
</comment>
<dbReference type="Gene3D" id="3.40.50.300">
    <property type="entry name" value="P-loop containing nucleotide triphosphate hydrolases"/>
    <property type="match status" value="1"/>
</dbReference>
<gene>
    <name evidence="6 11" type="primary">era</name>
    <name evidence="11" type="ORF">ACFSR9_12495</name>
</gene>
<keyword evidence="6" id="KW-1003">Cell membrane</keyword>
<keyword evidence="6" id="KW-0690">Ribosome biogenesis</keyword>
<feature type="domain" description="KH type-2" evidence="9">
    <location>
        <begin position="217"/>
        <end position="294"/>
    </location>
</feature>
<dbReference type="InterPro" id="IPR004044">
    <property type="entry name" value="KH_dom_type_2"/>
</dbReference>
<dbReference type="PROSITE" id="PS51713">
    <property type="entry name" value="G_ERA"/>
    <property type="match status" value="1"/>
</dbReference>
<dbReference type="Gene3D" id="3.30.300.20">
    <property type="match status" value="1"/>
</dbReference>
<sequence>MTDFPSANAQGEAQTHSGFVAIVGKPNVGKSTLLNSFLGTKVAPTSPRPQTTRRGVRGIFTTSTHQIVFVDTPGVHKPKDALGKYMNHEVHSALADVDAIVWVVDLRHPPTDEDSLVAHQVRDLPKPLFLVGNKTDAAKYPDEAMKLYRALLEGREADTTETMLSAQNNPNAVSVLREQILDTLPENPFFYPRGAASDQSREMWAAEIIREEAMKKLRDELPYAVATRVNRWTERDDGLQRIEGEIIVEKNAHKGMVIGAGGKQLREIGQAARKQLEVFLNHKVFLGLEVIVIPGWREDEEALRELGYE</sequence>
<keyword evidence="6" id="KW-0963">Cytoplasm</keyword>
<dbReference type="PANTHER" id="PTHR42698:SF1">
    <property type="entry name" value="GTPASE ERA, MITOCHONDRIAL"/>
    <property type="match status" value="1"/>
</dbReference>
<dbReference type="SUPFAM" id="SSF52540">
    <property type="entry name" value="P-loop containing nucleoside triphosphate hydrolases"/>
    <property type="match status" value="1"/>
</dbReference>
<feature type="binding site" evidence="6">
    <location>
        <begin position="133"/>
        <end position="136"/>
    </location>
    <ligand>
        <name>GTP</name>
        <dbReference type="ChEBI" id="CHEBI:37565"/>
    </ligand>
</feature>
<feature type="region of interest" description="G2" evidence="7">
    <location>
        <begin position="50"/>
        <end position="54"/>
    </location>
</feature>
<evidence type="ECO:0000256" key="2">
    <source>
        <dbReference type="ARBA" id="ARBA00020484"/>
    </source>
</evidence>
<evidence type="ECO:0000256" key="4">
    <source>
        <dbReference type="ARBA" id="ARBA00022884"/>
    </source>
</evidence>
<comment type="caution">
    <text evidence="11">The sequence shown here is derived from an EMBL/GenBank/DDBJ whole genome shotgun (WGS) entry which is preliminary data.</text>
</comment>
<dbReference type="PANTHER" id="PTHR42698">
    <property type="entry name" value="GTPASE ERA"/>
    <property type="match status" value="1"/>
</dbReference>
<dbReference type="Pfam" id="PF07650">
    <property type="entry name" value="KH_2"/>
    <property type="match status" value="1"/>
</dbReference>
<evidence type="ECO:0000259" key="10">
    <source>
        <dbReference type="PROSITE" id="PS51713"/>
    </source>
</evidence>
<evidence type="ECO:0000256" key="5">
    <source>
        <dbReference type="ARBA" id="ARBA00023134"/>
    </source>
</evidence>
<reference evidence="12" key="1">
    <citation type="journal article" date="2019" name="Int. J. Syst. Evol. Microbiol.">
        <title>The Global Catalogue of Microorganisms (GCM) 10K type strain sequencing project: providing services to taxonomists for standard genome sequencing and annotation.</title>
        <authorList>
            <consortium name="The Broad Institute Genomics Platform"/>
            <consortium name="The Broad Institute Genome Sequencing Center for Infectious Disease"/>
            <person name="Wu L."/>
            <person name="Ma J."/>
        </authorList>
    </citation>
    <scope>NUCLEOTIDE SEQUENCE [LARGE SCALE GENOMIC DNA]</scope>
    <source>
        <strain evidence="12">KCTC 33842</strain>
    </source>
</reference>
<feature type="binding site" evidence="6">
    <location>
        <begin position="24"/>
        <end position="31"/>
    </location>
    <ligand>
        <name>GTP</name>
        <dbReference type="ChEBI" id="CHEBI:37565"/>
    </ligand>
</feature>
<keyword evidence="4 6" id="KW-0694">RNA-binding</keyword>
<comment type="subcellular location">
    <subcellularLocation>
        <location evidence="6">Cytoplasm</location>
    </subcellularLocation>
    <subcellularLocation>
        <location evidence="6">Cell membrane</location>
        <topology evidence="6">Peripheral membrane protein</topology>
    </subcellularLocation>
</comment>
<feature type="domain" description="Era-type G" evidence="10">
    <location>
        <begin position="16"/>
        <end position="186"/>
    </location>
</feature>
<keyword evidence="6" id="KW-0699">rRNA-binding</keyword>
<evidence type="ECO:0000256" key="6">
    <source>
        <dbReference type="HAMAP-Rule" id="MF_00367"/>
    </source>
</evidence>
<dbReference type="InterPro" id="IPR015946">
    <property type="entry name" value="KH_dom-like_a/b"/>
</dbReference>
<dbReference type="PROSITE" id="PS50823">
    <property type="entry name" value="KH_TYPE_2"/>
    <property type="match status" value="1"/>
</dbReference>
<keyword evidence="5 6" id="KW-0342">GTP-binding</keyword>
<feature type="region of interest" description="G3" evidence="7">
    <location>
        <begin position="71"/>
        <end position="74"/>
    </location>
</feature>
<evidence type="ECO:0000256" key="1">
    <source>
        <dbReference type="ARBA" id="ARBA00007921"/>
    </source>
</evidence>
<evidence type="ECO:0000256" key="7">
    <source>
        <dbReference type="PROSITE-ProRule" id="PRU01050"/>
    </source>
</evidence>
<dbReference type="PRINTS" id="PR00326">
    <property type="entry name" value="GTP1OBG"/>
</dbReference>
<feature type="region of interest" description="G1" evidence="7">
    <location>
        <begin position="24"/>
        <end position="31"/>
    </location>
</feature>
<dbReference type="CDD" id="cd22534">
    <property type="entry name" value="KH-II_Era"/>
    <property type="match status" value="1"/>
</dbReference>
<name>A0ABW5P6X3_9DEIO</name>
<accession>A0ABW5P6X3</accession>
<dbReference type="InterPro" id="IPR009019">
    <property type="entry name" value="KH_sf_prok-type"/>
</dbReference>
<evidence type="ECO:0000256" key="3">
    <source>
        <dbReference type="ARBA" id="ARBA00022741"/>
    </source>
</evidence>
<feature type="binding site" evidence="6">
    <location>
        <begin position="71"/>
        <end position="75"/>
    </location>
    <ligand>
        <name>GTP</name>
        <dbReference type="ChEBI" id="CHEBI:37565"/>
    </ligand>
</feature>
<dbReference type="InterPro" id="IPR005662">
    <property type="entry name" value="GTPase_Era-like"/>
</dbReference>
<comment type="similarity">
    <text evidence="1 6 7 8">Belongs to the TRAFAC class TrmE-Era-EngA-EngB-Septin-like GTPase superfamily. Era GTPase family.</text>
</comment>
<dbReference type="RefSeq" id="WP_386846277.1">
    <property type="nucleotide sequence ID" value="NZ_JBHUMK010000054.1"/>
</dbReference>
<protein>
    <recommendedName>
        <fullName evidence="2 6">GTPase Era</fullName>
    </recommendedName>
</protein>
<dbReference type="InterPro" id="IPR030388">
    <property type="entry name" value="G_ERA_dom"/>
</dbReference>
<evidence type="ECO:0000256" key="8">
    <source>
        <dbReference type="RuleBase" id="RU003761"/>
    </source>
</evidence>
<keyword evidence="6" id="KW-0472">Membrane</keyword>
<keyword evidence="12" id="KW-1185">Reference proteome</keyword>
<dbReference type="NCBIfam" id="TIGR00436">
    <property type="entry name" value="era"/>
    <property type="match status" value="1"/>
</dbReference>
<feature type="region of interest" description="G5" evidence="7">
    <location>
        <begin position="164"/>
        <end position="166"/>
    </location>
</feature>
<dbReference type="EMBL" id="JBHUMK010000054">
    <property type="protein sequence ID" value="MFD2610249.1"/>
    <property type="molecule type" value="Genomic_DNA"/>
</dbReference>
<dbReference type="NCBIfam" id="NF000908">
    <property type="entry name" value="PRK00089.1"/>
    <property type="match status" value="1"/>
</dbReference>
<dbReference type="CDD" id="cd04163">
    <property type="entry name" value="Era"/>
    <property type="match status" value="1"/>
</dbReference>
<comment type="function">
    <text evidence="6">An essential GTPase that binds both GDP and GTP, with rapid nucleotide exchange. Plays a role in 16S rRNA processing and 30S ribosomal subunit biogenesis and possibly also in cell cycle regulation and energy metabolism.</text>
</comment>
<dbReference type="InterPro" id="IPR005225">
    <property type="entry name" value="Small_GTP-bd"/>
</dbReference>